<keyword evidence="7" id="KW-1185">Reference proteome</keyword>
<evidence type="ECO:0000256" key="2">
    <source>
        <dbReference type="ARBA" id="ARBA00021483"/>
    </source>
</evidence>
<dbReference type="AlphaFoldDB" id="D6SM06"/>
<dbReference type="Gene3D" id="2.40.50.180">
    <property type="entry name" value="CheA-289, Domain 4"/>
    <property type="match status" value="1"/>
</dbReference>
<name>D6SM06_9BACT</name>
<comment type="caution">
    <text evidence="6">The sequence shown here is derived from an EMBL/GenBank/DDBJ whole genome shotgun (WGS) entry which is preliminary data.</text>
</comment>
<proteinExistence type="predicted"/>
<dbReference type="GO" id="GO:0005829">
    <property type="term" value="C:cytosol"/>
    <property type="evidence" value="ECO:0007669"/>
    <property type="project" value="TreeGrafter"/>
</dbReference>
<evidence type="ECO:0000259" key="5">
    <source>
        <dbReference type="PROSITE" id="PS50851"/>
    </source>
</evidence>
<evidence type="ECO:0000256" key="1">
    <source>
        <dbReference type="ARBA" id="ARBA00004496"/>
    </source>
</evidence>
<gene>
    <name evidence="6" type="ORF">Dthio_PD3146</name>
</gene>
<dbReference type="SMART" id="SM00260">
    <property type="entry name" value="CheW"/>
    <property type="match status" value="1"/>
</dbReference>
<dbReference type="InterPro" id="IPR002545">
    <property type="entry name" value="CheW-lke_dom"/>
</dbReference>
<feature type="domain" description="CheW-like" evidence="5">
    <location>
        <begin position="12"/>
        <end position="152"/>
    </location>
</feature>
<dbReference type="Gene3D" id="2.30.30.40">
    <property type="entry name" value="SH3 Domains"/>
    <property type="match status" value="1"/>
</dbReference>
<sequence length="158" mass="17698">MENHTQKKDADLLQMVTFNIGGEEFGVEILTVQEIIRMMQITKVPKAPDFVEGVINLRGKVIPVIDLRKRFGLDSRGHDKNTRIVVVEINKMIVGFIVDSVSEVLRIPADTVEPPPPVVAGLDSEYISGVGKLEDRLLILLDLDRLLSREEKKVLSQV</sequence>
<keyword evidence="4" id="KW-0145">Chemotaxis</keyword>
<dbReference type="SUPFAM" id="SSF50341">
    <property type="entry name" value="CheW-like"/>
    <property type="match status" value="1"/>
</dbReference>
<evidence type="ECO:0000256" key="4">
    <source>
        <dbReference type="ARBA" id="ARBA00022500"/>
    </source>
</evidence>
<dbReference type="RefSeq" id="WP_008868846.1">
    <property type="nucleotide sequence ID" value="NZ_ACJN02000001.1"/>
</dbReference>
<dbReference type="PANTHER" id="PTHR22617:SF23">
    <property type="entry name" value="CHEMOTAXIS PROTEIN CHEW"/>
    <property type="match status" value="1"/>
</dbReference>
<dbReference type="InterPro" id="IPR036061">
    <property type="entry name" value="CheW-like_dom_sf"/>
</dbReference>
<dbReference type="InterPro" id="IPR039315">
    <property type="entry name" value="CheW"/>
</dbReference>
<comment type="subcellular location">
    <subcellularLocation>
        <location evidence="1">Cytoplasm</location>
    </subcellularLocation>
</comment>
<organism evidence="6 7">
    <name type="scientific">Desulfonatronospira thiodismutans ASO3-1</name>
    <dbReference type="NCBI Taxonomy" id="555779"/>
    <lineage>
        <taxon>Bacteria</taxon>
        <taxon>Pseudomonadati</taxon>
        <taxon>Thermodesulfobacteriota</taxon>
        <taxon>Desulfovibrionia</taxon>
        <taxon>Desulfovibrionales</taxon>
        <taxon>Desulfonatronovibrionaceae</taxon>
        <taxon>Desulfonatronospira</taxon>
    </lineage>
</organism>
<evidence type="ECO:0000313" key="6">
    <source>
        <dbReference type="EMBL" id="EFI35717.1"/>
    </source>
</evidence>
<dbReference type="Proteomes" id="UP000005496">
    <property type="component" value="Unassembled WGS sequence"/>
</dbReference>
<dbReference type="PANTHER" id="PTHR22617">
    <property type="entry name" value="CHEMOTAXIS SENSOR HISTIDINE KINASE-RELATED"/>
    <property type="match status" value="1"/>
</dbReference>
<protein>
    <recommendedName>
        <fullName evidence="2">Chemotaxis protein CheW</fullName>
    </recommendedName>
</protein>
<dbReference type="PROSITE" id="PS50851">
    <property type="entry name" value="CHEW"/>
    <property type="match status" value="1"/>
</dbReference>
<dbReference type="Pfam" id="PF01584">
    <property type="entry name" value="CheW"/>
    <property type="match status" value="1"/>
</dbReference>
<evidence type="ECO:0000256" key="3">
    <source>
        <dbReference type="ARBA" id="ARBA00022490"/>
    </source>
</evidence>
<dbReference type="FunFam" id="2.40.50.180:FF:000002">
    <property type="entry name" value="Chemotaxis protein CheW"/>
    <property type="match status" value="1"/>
</dbReference>
<dbReference type="CDD" id="cd00732">
    <property type="entry name" value="CheW"/>
    <property type="match status" value="1"/>
</dbReference>
<accession>D6SM06</accession>
<reference evidence="6" key="1">
    <citation type="submission" date="2010-05" db="EMBL/GenBank/DDBJ databases">
        <title>The draft genome of Desulfonatronospira thiodismutans ASO3-1.</title>
        <authorList>
            <consortium name="US DOE Joint Genome Institute (JGI-PGF)"/>
            <person name="Lucas S."/>
            <person name="Copeland A."/>
            <person name="Lapidus A."/>
            <person name="Cheng J.-F."/>
            <person name="Bruce D."/>
            <person name="Goodwin L."/>
            <person name="Pitluck S."/>
            <person name="Chertkov O."/>
            <person name="Brettin T."/>
            <person name="Detter J.C."/>
            <person name="Han C."/>
            <person name="Land M.L."/>
            <person name="Hauser L."/>
            <person name="Kyrpides N."/>
            <person name="Mikhailova N."/>
            <person name="Muyzer G."/>
            <person name="Woyke T."/>
        </authorList>
    </citation>
    <scope>NUCLEOTIDE SEQUENCE [LARGE SCALE GENOMIC DNA]</scope>
    <source>
        <strain evidence="6">ASO3-1</strain>
    </source>
</reference>
<dbReference type="EMBL" id="ACJN02000001">
    <property type="protein sequence ID" value="EFI35717.1"/>
    <property type="molecule type" value="Genomic_DNA"/>
</dbReference>
<keyword evidence="3" id="KW-0963">Cytoplasm</keyword>
<dbReference type="GO" id="GO:0006935">
    <property type="term" value="P:chemotaxis"/>
    <property type="evidence" value="ECO:0007669"/>
    <property type="project" value="UniProtKB-KW"/>
</dbReference>
<dbReference type="OrthoDB" id="9790406at2"/>
<evidence type="ECO:0000313" key="7">
    <source>
        <dbReference type="Proteomes" id="UP000005496"/>
    </source>
</evidence>
<dbReference type="eggNOG" id="COG0835">
    <property type="taxonomic scope" value="Bacteria"/>
</dbReference>
<dbReference type="GO" id="GO:0007165">
    <property type="term" value="P:signal transduction"/>
    <property type="evidence" value="ECO:0007669"/>
    <property type="project" value="InterPro"/>
</dbReference>